<dbReference type="EMBL" id="JAJFAZ020000002">
    <property type="protein sequence ID" value="KAI5344989.1"/>
    <property type="molecule type" value="Genomic_DNA"/>
</dbReference>
<sequence length="100" mass="10992">MICSRSGDGNLRYFLTIANSLHSLQQQQPSCHDDESSGLLQFMQSFMYASASFHNGNCCSWDGVDCDEETGHVIGLDLSMVFTDPSTPTAASSVLFIFRD</sequence>
<name>A0AAD4WLT2_PRUDU</name>
<comment type="subcellular location">
    <subcellularLocation>
        <location evidence="1">Membrane</location>
        <topology evidence="1">Single-pass type I membrane protein</topology>
    </subcellularLocation>
</comment>
<keyword evidence="7" id="KW-0325">Glycoprotein</keyword>
<dbReference type="InterPro" id="IPR032675">
    <property type="entry name" value="LRR_dom_sf"/>
</dbReference>
<dbReference type="InterPro" id="IPR046956">
    <property type="entry name" value="RLP23-like"/>
</dbReference>
<dbReference type="GO" id="GO:0016020">
    <property type="term" value="C:membrane"/>
    <property type="evidence" value="ECO:0007669"/>
    <property type="project" value="UniProtKB-SubCell"/>
</dbReference>
<keyword evidence="2" id="KW-0812">Transmembrane</keyword>
<evidence type="ECO:0000256" key="1">
    <source>
        <dbReference type="ARBA" id="ARBA00004479"/>
    </source>
</evidence>
<evidence type="ECO:0000256" key="5">
    <source>
        <dbReference type="ARBA" id="ARBA00023136"/>
    </source>
</evidence>
<evidence type="ECO:0000256" key="6">
    <source>
        <dbReference type="ARBA" id="ARBA00023170"/>
    </source>
</evidence>
<evidence type="ECO:0000313" key="9">
    <source>
        <dbReference type="Proteomes" id="UP001054821"/>
    </source>
</evidence>
<keyword evidence="3" id="KW-0732">Signal</keyword>
<keyword evidence="4" id="KW-1133">Transmembrane helix</keyword>
<organism evidence="8 9">
    <name type="scientific">Prunus dulcis</name>
    <name type="common">Almond</name>
    <name type="synonym">Amygdalus dulcis</name>
    <dbReference type="NCBI Taxonomy" id="3755"/>
    <lineage>
        <taxon>Eukaryota</taxon>
        <taxon>Viridiplantae</taxon>
        <taxon>Streptophyta</taxon>
        <taxon>Embryophyta</taxon>
        <taxon>Tracheophyta</taxon>
        <taxon>Spermatophyta</taxon>
        <taxon>Magnoliopsida</taxon>
        <taxon>eudicotyledons</taxon>
        <taxon>Gunneridae</taxon>
        <taxon>Pentapetalae</taxon>
        <taxon>rosids</taxon>
        <taxon>fabids</taxon>
        <taxon>Rosales</taxon>
        <taxon>Rosaceae</taxon>
        <taxon>Amygdaloideae</taxon>
        <taxon>Amygdaleae</taxon>
        <taxon>Prunus</taxon>
    </lineage>
</organism>
<reference evidence="8 9" key="1">
    <citation type="journal article" date="2022" name="G3 (Bethesda)">
        <title>Whole-genome sequence and methylome profiling of the almond [Prunus dulcis (Mill.) D.A. Webb] cultivar 'Nonpareil'.</title>
        <authorList>
            <person name="D'Amico-Willman K.M."/>
            <person name="Ouma W.Z."/>
            <person name="Meulia T."/>
            <person name="Sideli G.M."/>
            <person name="Gradziel T.M."/>
            <person name="Fresnedo-Ramirez J."/>
        </authorList>
    </citation>
    <scope>NUCLEOTIDE SEQUENCE [LARGE SCALE GENOMIC DNA]</scope>
    <source>
        <strain evidence="8">Clone GOH B32 T37-40</strain>
    </source>
</reference>
<dbReference type="AlphaFoldDB" id="A0AAD4WLT2"/>
<evidence type="ECO:0000256" key="4">
    <source>
        <dbReference type="ARBA" id="ARBA00022989"/>
    </source>
</evidence>
<gene>
    <name evidence="8" type="ORF">L3X38_012866</name>
</gene>
<evidence type="ECO:0000256" key="3">
    <source>
        <dbReference type="ARBA" id="ARBA00022729"/>
    </source>
</evidence>
<keyword evidence="9" id="KW-1185">Reference proteome</keyword>
<protein>
    <recommendedName>
        <fullName evidence="10">Leucine-rich repeat-containing N-terminal plant-type domain-containing protein</fullName>
    </recommendedName>
</protein>
<dbReference type="Gene3D" id="3.80.10.10">
    <property type="entry name" value="Ribonuclease Inhibitor"/>
    <property type="match status" value="1"/>
</dbReference>
<proteinExistence type="predicted"/>
<evidence type="ECO:0000313" key="8">
    <source>
        <dbReference type="EMBL" id="KAI5344989.1"/>
    </source>
</evidence>
<comment type="caution">
    <text evidence="8">The sequence shown here is derived from an EMBL/GenBank/DDBJ whole genome shotgun (WGS) entry which is preliminary data.</text>
</comment>
<dbReference type="PANTHER" id="PTHR48061:SF12">
    <property type="entry name" value="DISEASE RESISTANCE LIKE PROTEIN"/>
    <property type="match status" value="1"/>
</dbReference>
<evidence type="ECO:0008006" key="10">
    <source>
        <dbReference type="Google" id="ProtNLM"/>
    </source>
</evidence>
<keyword evidence="5" id="KW-0472">Membrane</keyword>
<keyword evidence="6" id="KW-0675">Receptor</keyword>
<accession>A0AAD4WLT2</accession>
<dbReference type="Proteomes" id="UP001054821">
    <property type="component" value="Chromosome 2"/>
</dbReference>
<dbReference type="PANTHER" id="PTHR48061">
    <property type="entry name" value="LEUCINE-RICH REPEAT RECEPTOR PROTEIN KINASE EMS1-LIKE-RELATED"/>
    <property type="match status" value="1"/>
</dbReference>
<evidence type="ECO:0000256" key="7">
    <source>
        <dbReference type="ARBA" id="ARBA00023180"/>
    </source>
</evidence>
<evidence type="ECO:0000256" key="2">
    <source>
        <dbReference type="ARBA" id="ARBA00022692"/>
    </source>
</evidence>